<dbReference type="Pfam" id="PF01120">
    <property type="entry name" value="Alpha_L_fucos"/>
    <property type="match status" value="1"/>
</dbReference>
<dbReference type="PANTHER" id="PTHR10030:SF37">
    <property type="entry name" value="ALPHA-L-FUCOSIDASE-RELATED"/>
    <property type="match status" value="1"/>
</dbReference>
<keyword evidence="4" id="KW-0378">Hydrolase</keyword>
<dbReference type="Gene3D" id="2.60.120.260">
    <property type="entry name" value="Galactose-binding domain-like"/>
    <property type="match status" value="1"/>
</dbReference>
<dbReference type="PANTHER" id="PTHR10030">
    <property type="entry name" value="ALPHA-L-FUCOSIDASE"/>
    <property type="match status" value="1"/>
</dbReference>
<evidence type="ECO:0000259" key="7">
    <source>
        <dbReference type="Pfam" id="PF01120"/>
    </source>
</evidence>
<dbReference type="Proteomes" id="UP000036987">
    <property type="component" value="Unassembled WGS sequence"/>
</dbReference>
<dbReference type="InterPro" id="IPR008979">
    <property type="entry name" value="Galactose-bd-like_sf"/>
</dbReference>
<keyword evidence="3 6" id="KW-0732">Signal</keyword>
<dbReference type="GO" id="GO:0016139">
    <property type="term" value="P:glycoside catabolic process"/>
    <property type="evidence" value="ECO:0000318"/>
    <property type="project" value="GO_Central"/>
</dbReference>
<keyword evidence="5" id="KW-0326">Glycosidase</keyword>
<evidence type="ECO:0000313" key="8">
    <source>
        <dbReference type="EMBL" id="KMZ67420.1"/>
    </source>
</evidence>
<feature type="signal peptide" evidence="6">
    <location>
        <begin position="1"/>
        <end position="24"/>
    </location>
</feature>
<dbReference type="InterPro" id="IPR000933">
    <property type="entry name" value="Glyco_hydro_29"/>
</dbReference>
<dbReference type="Gene3D" id="3.20.20.80">
    <property type="entry name" value="Glycosidases"/>
    <property type="match status" value="1"/>
</dbReference>
<dbReference type="EMBL" id="LFYR01000914">
    <property type="protein sequence ID" value="KMZ67420.1"/>
    <property type="molecule type" value="Genomic_DNA"/>
</dbReference>
<dbReference type="FunFam" id="3.20.20.80:FF:000052">
    <property type="entry name" value="Putative alpha-L-fucosidase 1"/>
    <property type="match status" value="1"/>
</dbReference>
<dbReference type="AlphaFoldDB" id="A0A0K9PGQ4"/>
<dbReference type="InterPro" id="IPR017853">
    <property type="entry name" value="GH"/>
</dbReference>
<proteinExistence type="inferred from homology"/>
<keyword evidence="9" id="KW-1185">Reference proteome</keyword>
<gene>
    <name evidence="8" type="ORF">ZOSMA_269G00110</name>
</gene>
<dbReference type="GO" id="GO:0004560">
    <property type="term" value="F:alpha-L-fucosidase activity"/>
    <property type="evidence" value="ECO:0000318"/>
    <property type="project" value="GO_Central"/>
</dbReference>
<feature type="domain" description="Glycoside hydrolase family 29 N-terminal" evidence="7">
    <location>
        <begin position="74"/>
        <end position="337"/>
    </location>
</feature>
<evidence type="ECO:0000256" key="5">
    <source>
        <dbReference type="ARBA" id="ARBA00023295"/>
    </source>
</evidence>
<feature type="chain" id="PRO_5005527963" description="alpha-L-fucosidase" evidence="6">
    <location>
        <begin position="25"/>
        <end position="494"/>
    </location>
</feature>
<comment type="caution">
    <text evidence="8">The sequence shown here is derived from an EMBL/GenBank/DDBJ whole genome shotgun (WGS) entry which is preliminary data.</text>
</comment>
<organism evidence="8 9">
    <name type="scientific">Zostera marina</name>
    <name type="common">Eelgrass</name>
    <dbReference type="NCBI Taxonomy" id="29655"/>
    <lineage>
        <taxon>Eukaryota</taxon>
        <taxon>Viridiplantae</taxon>
        <taxon>Streptophyta</taxon>
        <taxon>Embryophyta</taxon>
        <taxon>Tracheophyta</taxon>
        <taxon>Spermatophyta</taxon>
        <taxon>Magnoliopsida</taxon>
        <taxon>Liliopsida</taxon>
        <taxon>Zosteraceae</taxon>
        <taxon>Zostera</taxon>
    </lineage>
</organism>
<comment type="similarity">
    <text evidence="1">Belongs to the glycosyl hydrolase 29 family.</text>
</comment>
<dbReference type="GO" id="GO:0005764">
    <property type="term" value="C:lysosome"/>
    <property type="evidence" value="ECO:0000318"/>
    <property type="project" value="GO_Central"/>
</dbReference>
<dbReference type="EC" id="3.2.1.51" evidence="2"/>
<evidence type="ECO:0000256" key="3">
    <source>
        <dbReference type="ARBA" id="ARBA00022729"/>
    </source>
</evidence>
<evidence type="ECO:0000313" key="9">
    <source>
        <dbReference type="Proteomes" id="UP000036987"/>
    </source>
</evidence>
<dbReference type="STRING" id="29655.A0A0K9PGQ4"/>
<name>A0A0K9PGQ4_ZOSMR</name>
<dbReference type="SUPFAM" id="SSF51445">
    <property type="entry name" value="(Trans)glycosidases"/>
    <property type="match status" value="1"/>
</dbReference>
<protein>
    <recommendedName>
        <fullName evidence="2">alpha-L-fucosidase</fullName>
        <ecNumber evidence="2">3.2.1.51</ecNumber>
    </recommendedName>
</protein>
<accession>A0A0K9PGQ4</accession>
<evidence type="ECO:0000256" key="4">
    <source>
        <dbReference type="ARBA" id="ARBA00022801"/>
    </source>
</evidence>
<dbReference type="SUPFAM" id="SSF49785">
    <property type="entry name" value="Galactose-binding domain-like"/>
    <property type="match status" value="1"/>
</dbReference>
<dbReference type="OMA" id="HFNMNTF"/>
<evidence type="ECO:0000256" key="2">
    <source>
        <dbReference type="ARBA" id="ARBA00012662"/>
    </source>
</evidence>
<evidence type="ECO:0000256" key="1">
    <source>
        <dbReference type="ARBA" id="ARBA00007951"/>
    </source>
</evidence>
<dbReference type="GO" id="GO:0006004">
    <property type="term" value="P:fucose metabolic process"/>
    <property type="evidence" value="ECO:0000318"/>
    <property type="project" value="GO_Central"/>
</dbReference>
<dbReference type="OrthoDB" id="6039950at2759"/>
<dbReference type="SMART" id="SM00812">
    <property type="entry name" value="Alpha_L_fucos"/>
    <property type="match status" value="1"/>
</dbReference>
<evidence type="ECO:0000256" key="6">
    <source>
        <dbReference type="SAM" id="SignalP"/>
    </source>
</evidence>
<dbReference type="InterPro" id="IPR057739">
    <property type="entry name" value="Glyco_hydro_29_N"/>
</dbReference>
<sequence length="494" mass="57074">MFVTLRSFCFLLFLFLQWSHKSKCHELATPPPLPLLPIPTASQLKWQRREIIMFFHFGMNTFTDSEWGTGSESPSVFNPNALDTNQWMDVAADVSVSLAILVAKHHDGFSMWPSAYTTHSVKHSPWRDGKGDLVREFTNAAMARGIDVGLYLSPWDRHERCYGLELEYNEYYLAQLQELLTRYGSVWEIWIDGAKGVKAKNMRYHFQDWFQKIKQLQSTINIFSDAGPDIRWVGDEQGYAGKTNWSPINQSMLRIGDSNMTKYLNKGDEMGTDWVPPECDVSIRKGWFWHKNEEPKSLKQLLDVYYKSVGRNCVLLLNVPPNSTGLVSKHDIIRLKEFRKAIDTIFAVNLAAEDKGGIVKASTQRDGVNLDDFHPKNVLKNDDESYWAPKDSIKGEHWIEIKWRDELVEFNVIRLQEAIWMGQRVQKHEIYADGNKVMIANGTTIGYKRLHRLASVVKAHKLRIVIKKWRIHNKFDGPLLSAVGVHFDPYWQGQ</sequence>
<reference evidence="9" key="1">
    <citation type="journal article" date="2016" name="Nature">
        <title>The genome of the seagrass Zostera marina reveals angiosperm adaptation to the sea.</title>
        <authorList>
            <person name="Olsen J.L."/>
            <person name="Rouze P."/>
            <person name="Verhelst B."/>
            <person name="Lin Y.-C."/>
            <person name="Bayer T."/>
            <person name="Collen J."/>
            <person name="Dattolo E."/>
            <person name="De Paoli E."/>
            <person name="Dittami S."/>
            <person name="Maumus F."/>
            <person name="Michel G."/>
            <person name="Kersting A."/>
            <person name="Lauritano C."/>
            <person name="Lohaus R."/>
            <person name="Toepel M."/>
            <person name="Tonon T."/>
            <person name="Vanneste K."/>
            <person name="Amirebrahimi M."/>
            <person name="Brakel J."/>
            <person name="Bostroem C."/>
            <person name="Chovatia M."/>
            <person name="Grimwood J."/>
            <person name="Jenkins J.W."/>
            <person name="Jueterbock A."/>
            <person name="Mraz A."/>
            <person name="Stam W.T."/>
            <person name="Tice H."/>
            <person name="Bornberg-Bauer E."/>
            <person name="Green P.J."/>
            <person name="Pearson G.A."/>
            <person name="Procaccini G."/>
            <person name="Duarte C.M."/>
            <person name="Schmutz J."/>
            <person name="Reusch T.B.H."/>
            <person name="Van de Peer Y."/>
        </authorList>
    </citation>
    <scope>NUCLEOTIDE SEQUENCE [LARGE SCALE GENOMIC DNA]</scope>
    <source>
        <strain evidence="9">cv. Finnish</strain>
    </source>
</reference>